<proteinExistence type="predicted"/>
<protein>
    <submittedName>
        <fullName evidence="2">Uncharacterized protein</fullName>
    </submittedName>
</protein>
<dbReference type="WBParaSite" id="JU765_v2.g16071.t1">
    <property type="protein sequence ID" value="JU765_v2.g16071.t1"/>
    <property type="gene ID" value="JU765_v2.g16071"/>
</dbReference>
<dbReference type="Proteomes" id="UP000887576">
    <property type="component" value="Unplaced"/>
</dbReference>
<accession>A0AC34QG33</accession>
<sequence length="148" mass="16962">MASPRLPILLRFPVSRLSFLRFCSGKNVQSASEKQNKVYEKPLYATKYSYEATLKTDRQNREATESTGYQPSAVQKWLLVVTGLYSTRASIPTYVPAQTMQRLHDRNRVLFIFVAVVLFGTFFFIMEHGTSKKIERDRANGKVVTKMA</sequence>
<evidence type="ECO:0000313" key="1">
    <source>
        <dbReference type="Proteomes" id="UP000887576"/>
    </source>
</evidence>
<name>A0AC34QG33_9BILA</name>
<reference evidence="2" key="1">
    <citation type="submission" date="2022-11" db="UniProtKB">
        <authorList>
            <consortium name="WormBaseParasite"/>
        </authorList>
    </citation>
    <scope>IDENTIFICATION</scope>
</reference>
<evidence type="ECO:0000313" key="2">
    <source>
        <dbReference type="WBParaSite" id="JU765_v2.g16071.t1"/>
    </source>
</evidence>
<organism evidence="1 2">
    <name type="scientific">Panagrolaimus sp. JU765</name>
    <dbReference type="NCBI Taxonomy" id="591449"/>
    <lineage>
        <taxon>Eukaryota</taxon>
        <taxon>Metazoa</taxon>
        <taxon>Ecdysozoa</taxon>
        <taxon>Nematoda</taxon>
        <taxon>Chromadorea</taxon>
        <taxon>Rhabditida</taxon>
        <taxon>Tylenchina</taxon>
        <taxon>Panagrolaimomorpha</taxon>
        <taxon>Panagrolaimoidea</taxon>
        <taxon>Panagrolaimidae</taxon>
        <taxon>Panagrolaimus</taxon>
    </lineage>
</organism>